<proteinExistence type="predicted"/>
<protein>
    <submittedName>
        <fullName evidence="2">Uncharacterized protein</fullName>
    </submittedName>
</protein>
<evidence type="ECO:0000256" key="1">
    <source>
        <dbReference type="SAM" id="MobiDB-lite"/>
    </source>
</evidence>
<dbReference type="AlphaFoldDB" id="A0A5J4WPT0"/>
<reference evidence="2 3" key="1">
    <citation type="submission" date="2019-03" db="EMBL/GenBank/DDBJ databases">
        <title>Single cell metagenomics reveals metabolic interactions within the superorganism composed of flagellate Streblomastix strix and complex community of Bacteroidetes bacteria on its surface.</title>
        <authorList>
            <person name="Treitli S.C."/>
            <person name="Kolisko M."/>
            <person name="Husnik F."/>
            <person name="Keeling P."/>
            <person name="Hampl V."/>
        </authorList>
    </citation>
    <scope>NUCLEOTIDE SEQUENCE [LARGE SCALE GENOMIC DNA]</scope>
    <source>
        <strain evidence="2">ST1C</strain>
    </source>
</reference>
<feature type="region of interest" description="Disordered" evidence="1">
    <location>
        <begin position="1"/>
        <end position="25"/>
    </location>
</feature>
<evidence type="ECO:0000313" key="2">
    <source>
        <dbReference type="EMBL" id="KAA6396395.1"/>
    </source>
</evidence>
<dbReference type="EMBL" id="SNRW01001436">
    <property type="protein sequence ID" value="KAA6396395.1"/>
    <property type="molecule type" value="Genomic_DNA"/>
</dbReference>
<name>A0A5J4WPT0_9EUKA</name>
<sequence length="90" mass="10650">MIKGIERNQLRMSKTKKQMSQLKQKELQDQDKIKLQIFDEAISRIKIMPAEEATTERSFYVVPRTGNIREKPKKIQHQQIQRSGTNHRTS</sequence>
<organism evidence="2 3">
    <name type="scientific">Streblomastix strix</name>
    <dbReference type="NCBI Taxonomy" id="222440"/>
    <lineage>
        <taxon>Eukaryota</taxon>
        <taxon>Metamonada</taxon>
        <taxon>Preaxostyla</taxon>
        <taxon>Oxymonadida</taxon>
        <taxon>Streblomastigidae</taxon>
        <taxon>Streblomastix</taxon>
    </lineage>
</organism>
<gene>
    <name evidence="2" type="ORF">EZS28_008074</name>
</gene>
<accession>A0A5J4WPT0</accession>
<dbReference type="Proteomes" id="UP000324800">
    <property type="component" value="Unassembled WGS sequence"/>
</dbReference>
<evidence type="ECO:0000313" key="3">
    <source>
        <dbReference type="Proteomes" id="UP000324800"/>
    </source>
</evidence>
<comment type="caution">
    <text evidence="2">The sequence shown here is derived from an EMBL/GenBank/DDBJ whole genome shotgun (WGS) entry which is preliminary data.</text>
</comment>
<feature type="compositionally biased region" description="Polar residues" evidence="1">
    <location>
        <begin position="77"/>
        <end position="90"/>
    </location>
</feature>
<feature type="region of interest" description="Disordered" evidence="1">
    <location>
        <begin position="68"/>
        <end position="90"/>
    </location>
</feature>